<reference evidence="15" key="1">
    <citation type="submission" date="2015-07" db="EMBL/GenBank/DDBJ databases">
        <title>Fjat-14235 jcm11544.</title>
        <authorList>
            <person name="Liu B."/>
            <person name="Wang J."/>
            <person name="Zhu Y."/>
            <person name="Liu G."/>
            <person name="Chen Q."/>
            <person name="Chen Z."/>
            <person name="Lan J."/>
            <person name="Che J."/>
            <person name="Ge C."/>
            <person name="Shi H."/>
            <person name="Pan Z."/>
            <person name="Liu X."/>
        </authorList>
    </citation>
    <scope>NUCLEOTIDE SEQUENCE [LARGE SCALE GENOMIC DNA]</scope>
    <source>
        <strain evidence="15">JCM 11544</strain>
    </source>
</reference>
<dbReference type="AlphaFoldDB" id="A0A0M0GSQ3"/>
<accession>A0A0M0GSQ3</accession>
<keyword evidence="7 11" id="KW-0285">Flavoprotein</keyword>
<evidence type="ECO:0000256" key="4">
    <source>
        <dbReference type="ARBA" id="ARBA00008310"/>
    </source>
</evidence>
<comment type="catalytic activity">
    <reaction evidence="1">
        <text>coproporphyrinogen III + 3 O2 = coproporphyrin III + 3 H2O2</text>
        <dbReference type="Rhea" id="RHEA:43436"/>
        <dbReference type="ChEBI" id="CHEBI:15379"/>
        <dbReference type="ChEBI" id="CHEBI:16240"/>
        <dbReference type="ChEBI" id="CHEBI:57309"/>
        <dbReference type="ChEBI" id="CHEBI:131725"/>
        <dbReference type="EC" id="1.3.3.15"/>
    </reaction>
    <physiologicalReaction direction="left-to-right" evidence="1">
        <dbReference type="Rhea" id="RHEA:43437"/>
    </physiologicalReaction>
</comment>
<evidence type="ECO:0000313" key="15">
    <source>
        <dbReference type="Proteomes" id="UP000037405"/>
    </source>
</evidence>
<dbReference type="PANTHER" id="PTHR42923:SF3">
    <property type="entry name" value="PROTOPORPHYRINOGEN OXIDASE"/>
    <property type="match status" value="1"/>
</dbReference>
<evidence type="ECO:0000313" key="14">
    <source>
        <dbReference type="EMBL" id="KON92446.1"/>
    </source>
</evidence>
<organism evidence="14 15">
    <name type="scientific">Rossellomorea marisflavi</name>
    <dbReference type="NCBI Taxonomy" id="189381"/>
    <lineage>
        <taxon>Bacteria</taxon>
        <taxon>Bacillati</taxon>
        <taxon>Bacillota</taxon>
        <taxon>Bacilli</taxon>
        <taxon>Bacillales</taxon>
        <taxon>Bacillaceae</taxon>
        <taxon>Rossellomorea</taxon>
    </lineage>
</organism>
<keyword evidence="11" id="KW-0963">Cytoplasm</keyword>
<dbReference type="NCBIfam" id="NF008845">
    <property type="entry name" value="PRK11883.1-5"/>
    <property type="match status" value="1"/>
</dbReference>
<dbReference type="PANTHER" id="PTHR42923">
    <property type="entry name" value="PROTOPORPHYRINOGEN OXIDASE"/>
    <property type="match status" value="1"/>
</dbReference>
<evidence type="ECO:0000256" key="5">
    <source>
        <dbReference type="ARBA" id="ARBA00012402"/>
    </source>
</evidence>
<dbReference type="InterPro" id="IPR002937">
    <property type="entry name" value="Amino_oxidase"/>
</dbReference>
<comment type="subcellular location">
    <subcellularLocation>
        <location evidence="11">Cytoplasm</location>
    </subcellularLocation>
</comment>
<keyword evidence="10 11" id="KW-0350">Heme biosynthesis</keyword>
<evidence type="ECO:0000256" key="11">
    <source>
        <dbReference type="RuleBase" id="RU364052"/>
    </source>
</evidence>
<dbReference type="UniPathway" id="UPA00252"/>
<dbReference type="Gene3D" id="3.50.50.60">
    <property type="entry name" value="FAD/NAD(P)-binding domain"/>
    <property type="match status" value="1"/>
</dbReference>
<keyword evidence="12" id="KW-1133">Transmembrane helix</keyword>
<keyword evidence="15" id="KW-1185">Reference proteome</keyword>
<comment type="function">
    <text evidence="11">Involved in coproporphyrin-dependent heme b biosynthesis. Catalyzes the oxidation of coproporphyrinogen III to coproporphyrin III.</text>
</comment>
<dbReference type="GO" id="GO:0006783">
    <property type="term" value="P:heme biosynthetic process"/>
    <property type="evidence" value="ECO:0007669"/>
    <property type="project" value="UniProtKB-UniRule"/>
</dbReference>
<dbReference type="PATRIC" id="fig|189381.12.peg.1848"/>
<keyword evidence="9 11" id="KW-0560">Oxidoreductase</keyword>
<comment type="caution">
    <text evidence="14">The sequence shown here is derived from an EMBL/GenBank/DDBJ whole genome shotgun (WGS) entry which is preliminary data.</text>
</comment>
<dbReference type="InterPro" id="IPR004572">
    <property type="entry name" value="Protoporphyrinogen_oxidase"/>
</dbReference>
<comment type="cofactor">
    <cofactor evidence="2 11">
        <name>FAD</name>
        <dbReference type="ChEBI" id="CHEBI:57692"/>
    </cofactor>
</comment>
<evidence type="ECO:0000256" key="12">
    <source>
        <dbReference type="SAM" id="Phobius"/>
    </source>
</evidence>
<dbReference type="Gene3D" id="1.10.3110.10">
    <property type="entry name" value="protoporphyrinogen ix oxidase, domain 3"/>
    <property type="match status" value="1"/>
</dbReference>
<dbReference type="Gene3D" id="3.90.660.20">
    <property type="entry name" value="Protoporphyrinogen oxidase, mitochondrial, domain 2"/>
    <property type="match status" value="1"/>
</dbReference>
<proteinExistence type="inferred from homology"/>
<dbReference type="STRING" id="189381.GCA_900166615_02575"/>
<name>A0A0M0GSQ3_9BACI</name>
<dbReference type="SUPFAM" id="SSF51905">
    <property type="entry name" value="FAD/NAD(P)-binding domain"/>
    <property type="match status" value="1"/>
</dbReference>
<comment type="pathway">
    <text evidence="3 11">Porphyrin-containing compound metabolism; protoheme biosynthesis.</text>
</comment>
<dbReference type="Proteomes" id="UP000037405">
    <property type="component" value="Unassembled WGS sequence"/>
</dbReference>
<evidence type="ECO:0000259" key="13">
    <source>
        <dbReference type="Pfam" id="PF01593"/>
    </source>
</evidence>
<keyword evidence="8 11" id="KW-0274">FAD</keyword>
<feature type="transmembrane region" description="Helical" evidence="12">
    <location>
        <begin position="9"/>
        <end position="25"/>
    </location>
</feature>
<dbReference type="Pfam" id="PF01593">
    <property type="entry name" value="Amino_oxidase"/>
    <property type="match status" value="1"/>
</dbReference>
<evidence type="ECO:0000256" key="6">
    <source>
        <dbReference type="ARBA" id="ARBA00019046"/>
    </source>
</evidence>
<dbReference type="EMBL" id="LGUE01000001">
    <property type="protein sequence ID" value="KON92446.1"/>
    <property type="molecule type" value="Genomic_DNA"/>
</dbReference>
<evidence type="ECO:0000256" key="1">
    <source>
        <dbReference type="ARBA" id="ARBA00001755"/>
    </source>
</evidence>
<feature type="domain" description="Amine oxidase" evidence="13">
    <location>
        <begin position="16"/>
        <end position="455"/>
    </location>
</feature>
<sequence>MTDRTKKRVVVIGGGITGLAATFYLQKEAREKGLPYDVKLVESTHRVGGKVQTVKRDGYVIEKGPDSVFTTNDSILKLAGELGISDTLVTNEKGKSFVIAGGELYPIPGGSIVGIPTQIAPFVTTNLFSLTGKMRAAADFLLPRSHMTEDQSLGTFFRRRMGDEVVDHLIEPLLTGIFAGDIDQMSLMSTFPQFYELEQKHRSLIAGIKKNSQKETSEGGFLTFTGGLQSMIDALEAKIEPGTVFKSMKATHIRKEEKGYSVTFADGSIECDAVILAAPHHVVQRLLPQEGYLDFLKEMPATSVATVAMGFDNDAIKQKRDGTEFLVSRNSDFSLTAAAWTHRKWPHTAPKGKALIRSYLGKPGDEAIVDLSDDQIEQIVIEDLNKIVELNAKPEFTIVSRYKQSMPQYTVGHRDRIREMARKAEESIPGIFITGSSFEGLSIPDCVLQGETAVEKTLEFLQD</sequence>
<evidence type="ECO:0000256" key="9">
    <source>
        <dbReference type="ARBA" id="ARBA00023002"/>
    </source>
</evidence>
<evidence type="ECO:0000256" key="10">
    <source>
        <dbReference type="ARBA" id="ARBA00023133"/>
    </source>
</evidence>
<evidence type="ECO:0000256" key="2">
    <source>
        <dbReference type="ARBA" id="ARBA00001974"/>
    </source>
</evidence>
<dbReference type="InterPro" id="IPR036188">
    <property type="entry name" value="FAD/NAD-bd_sf"/>
</dbReference>
<comment type="similarity">
    <text evidence="4 11">Belongs to the protoporphyrinogen/coproporphyrinogen oxidase family. Coproporphyrinogen III oxidase subfamily.</text>
</comment>
<gene>
    <name evidence="14" type="ORF">AF331_08385</name>
</gene>
<protein>
    <recommendedName>
        <fullName evidence="6 11">Coproporphyrinogen III oxidase</fullName>
        <ecNumber evidence="5 11">1.3.3.15</ecNumber>
    </recommendedName>
</protein>
<dbReference type="GO" id="GO:0005737">
    <property type="term" value="C:cytoplasm"/>
    <property type="evidence" value="ECO:0007669"/>
    <property type="project" value="UniProtKB-SubCell"/>
</dbReference>
<dbReference type="GO" id="GO:0004729">
    <property type="term" value="F:oxygen-dependent protoporphyrinogen oxidase activity"/>
    <property type="evidence" value="ECO:0007669"/>
    <property type="project" value="UniProtKB-UniRule"/>
</dbReference>
<dbReference type="EC" id="1.3.3.15" evidence="5 11"/>
<dbReference type="SUPFAM" id="SSF54373">
    <property type="entry name" value="FAD-linked reductases, C-terminal domain"/>
    <property type="match status" value="1"/>
</dbReference>
<keyword evidence="12" id="KW-0472">Membrane</keyword>
<keyword evidence="12" id="KW-0812">Transmembrane</keyword>
<evidence type="ECO:0000256" key="7">
    <source>
        <dbReference type="ARBA" id="ARBA00022630"/>
    </source>
</evidence>
<dbReference type="NCBIfam" id="TIGR00562">
    <property type="entry name" value="proto_IX_ox"/>
    <property type="match status" value="1"/>
</dbReference>
<evidence type="ECO:0000256" key="3">
    <source>
        <dbReference type="ARBA" id="ARBA00004744"/>
    </source>
</evidence>
<dbReference type="RefSeq" id="WP_053427604.1">
    <property type="nucleotide sequence ID" value="NZ_JAMQJB010000012.1"/>
</dbReference>
<dbReference type="OrthoDB" id="9805195at2"/>
<dbReference type="InterPro" id="IPR050464">
    <property type="entry name" value="Zeta_carotene_desat/Oxidored"/>
</dbReference>
<evidence type="ECO:0000256" key="8">
    <source>
        <dbReference type="ARBA" id="ARBA00022827"/>
    </source>
</evidence>